<gene>
    <name evidence="1" type="ordered locus">MTR_4g076610</name>
    <name evidence="2" type="ORF">MtrunA17_Chr4g0039091</name>
</gene>
<dbReference type="Proteomes" id="UP000002051">
    <property type="component" value="Chromosome 4"/>
</dbReference>
<sequence length="115" mass="12818">MRKLKMQRVGFLPWATFAGRTGTCTALLFYGDGIECAIESLPAASSFASLSRGIQNLCEVSQAVMQIAGTRVRNSIESIVNRIERQGINRETIYFLVQIEGTRVQNSYSCLWFSS</sequence>
<dbReference type="PaxDb" id="3880-AES89530"/>
<proteinExistence type="predicted"/>
<dbReference type="EnsemblPlants" id="AES89530">
    <property type="protein sequence ID" value="AES89530"/>
    <property type="gene ID" value="MTR_4g076610"/>
</dbReference>
<dbReference type="EMBL" id="PSQE01000004">
    <property type="protein sequence ID" value="RHN61663.1"/>
    <property type="molecule type" value="Genomic_DNA"/>
</dbReference>
<keyword evidence="4" id="KW-1185">Reference proteome</keyword>
<evidence type="ECO:0000313" key="1">
    <source>
        <dbReference type="EMBL" id="AES89530.1"/>
    </source>
</evidence>
<organism evidence="1 4">
    <name type="scientific">Medicago truncatula</name>
    <name type="common">Barrel medic</name>
    <name type="synonym">Medicago tribuloides</name>
    <dbReference type="NCBI Taxonomy" id="3880"/>
    <lineage>
        <taxon>Eukaryota</taxon>
        <taxon>Viridiplantae</taxon>
        <taxon>Streptophyta</taxon>
        <taxon>Embryophyta</taxon>
        <taxon>Tracheophyta</taxon>
        <taxon>Spermatophyta</taxon>
        <taxon>Magnoliopsida</taxon>
        <taxon>eudicotyledons</taxon>
        <taxon>Gunneridae</taxon>
        <taxon>Pentapetalae</taxon>
        <taxon>rosids</taxon>
        <taxon>fabids</taxon>
        <taxon>Fabales</taxon>
        <taxon>Fabaceae</taxon>
        <taxon>Papilionoideae</taxon>
        <taxon>50 kb inversion clade</taxon>
        <taxon>NPAAA clade</taxon>
        <taxon>Hologalegina</taxon>
        <taxon>IRL clade</taxon>
        <taxon>Trifolieae</taxon>
        <taxon>Medicago</taxon>
    </lineage>
</organism>
<accession>G7JQM8</accession>
<evidence type="ECO:0000313" key="4">
    <source>
        <dbReference type="Proteomes" id="UP000002051"/>
    </source>
</evidence>
<dbReference type="STRING" id="3880.G7JQM8"/>
<dbReference type="PANTHER" id="PTHR36020:SF1">
    <property type="entry name" value="TRANSMEMBRANE PROTEIN"/>
    <property type="match status" value="1"/>
</dbReference>
<dbReference type="OMA" id="WATFAGR"/>
<dbReference type="PANTHER" id="PTHR36020">
    <property type="entry name" value="TRANSMEMBRANE PROTEIN"/>
    <property type="match status" value="1"/>
</dbReference>
<dbReference type="EMBL" id="CM001220">
    <property type="protein sequence ID" value="AES89530.1"/>
    <property type="molecule type" value="Genomic_DNA"/>
</dbReference>
<evidence type="ECO:0000313" key="3">
    <source>
        <dbReference type="EnsemblPlants" id="AES89530"/>
    </source>
</evidence>
<name>G7JQM8_MEDTR</name>
<dbReference type="Gramene" id="rna24151">
    <property type="protein sequence ID" value="RHN61663.1"/>
    <property type="gene ID" value="gene24151"/>
</dbReference>
<reference evidence="2" key="5">
    <citation type="journal article" date="2018" name="Nat. Plants">
        <title>Whole-genome landscape of Medicago truncatula symbiotic genes.</title>
        <authorList>
            <person name="Pecrix Y."/>
            <person name="Gamas P."/>
            <person name="Carrere S."/>
        </authorList>
    </citation>
    <scope>NUCLEOTIDE SEQUENCE</scope>
    <source>
        <tissue evidence="2">Leaves</tissue>
    </source>
</reference>
<dbReference type="AlphaFoldDB" id="G7JQM8"/>
<dbReference type="HOGENOM" id="CLU_2112508_0_0_1"/>
<reference evidence="5" key="4">
    <citation type="journal article" date="2018" name="Nat. Plants">
        <title>Whole-genome landscape of Medicago truncatula symbiotic genes.</title>
        <authorList>
            <person name="Pecrix Y."/>
            <person name="Staton S.E."/>
            <person name="Sallet E."/>
            <person name="Lelandais-Briere C."/>
            <person name="Moreau S."/>
            <person name="Carrere S."/>
            <person name="Blein T."/>
            <person name="Jardinaud M.F."/>
            <person name="Latrasse D."/>
            <person name="Zouine M."/>
            <person name="Zahm M."/>
            <person name="Kreplak J."/>
            <person name="Mayjonade B."/>
            <person name="Satge C."/>
            <person name="Perez M."/>
            <person name="Cauet S."/>
            <person name="Marande W."/>
            <person name="Chantry-Darmon C."/>
            <person name="Lopez-Roques C."/>
            <person name="Bouchez O."/>
            <person name="Berard A."/>
            <person name="Debelle F."/>
            <person name="Munos S."/>
            <person name="Bendahmane A."/>
            <person name="Berges H."/>
            <person name="Niebel A."/>
            <person name="Buitink J."/>
            <person name="Frugier F."/>
            <person name="Benhamed M."/>
            <person name="Crespi M."/>
            <person name="Gouzy J."/>
            <person name="Gamas P."/>
        </authorList>
    </citation>
    <scope>NUCLEOTIDE SEQUENCE [LARGE SCALE GENOMIC DNA]</scope>
    <source>
        <strain evidence="5">cv. Jemalong A17</strain>
    </source>
</reference>
<reference evidence="3" key="3">
    <citation type="submission" date="2015-04" db="UniProtKB">
        <authorList>
            <consortium name="EnsemblPlants"/>
        </authorList>
    </citation>
    <scope>IDENTIFICATION</scope>
    <source>
        <strain evidence="3">cv. Jemalong A17</strain>
    </source>
</reference>
<dbReference type="Proteomes" id="UP000265566">
    <property type="component" value="Chromosome 4"/>
</dbReference>
<evidence type="ECO:0000313" key="2">
    <source>
        <dbReference type="EMBL" id="RHN61663.1"/>
    </source>
</evidence>
<reference evidence="1 4" key="1">
    <citation type="journal article" date="2011" name="Nature">
        <title>The Medicago genome provides insight into the evolution of rhizobial symbioses.</title>
        <authorList>
            <person name="Young N.D."/>
            <person name="Debelle F."/>
            <person name="Oldroyd G.E."/>
            <person name="Geurts R."/>
            <person name="Cannon S.B."/>
            <person name="Udvardi M.K."/>
            <person name="Benedito V.A."/>
            <person name="Mayer K.F."/>
            <person name="Gouzy J."/>
            <person name="Schoof H."/>
            <person name="Van de Peer Y."/>
            <person name="Proost S."/>
            <person name="Cook D.R."/>
            <person name="Meyers B.C."/>
            <person name="Spannagl M."/>
            <person name="Cheung F."/>
            <person name="De Mita S."/>
            <person name="Krishnakumar V."/>
            <person name="Gundlach H."/>
            <person name="Zhou S."/>
            <person name="Mudge J."/>
            <person name="Bharti A.K."/>
            <person name="Murray J.D."/>
            <person name="Naoumkina M.A."/>
            <person name="Rosen B."/>
            <person name="Silverstein K.A."/>
            <person name="Tang H."/>
            <person name="Rombauts S."/>
            <person name="Zhao P.X."/>
            <person name="Zhou P."/>
            <person name="Barbe V."/>
            <person name="Bardou P."/>
            <person name="Bechner M."/>
            <person name="Bellec A."/>
            <person name="Berger A."/>
            <person name="Berges H."/>
            <person name="Bidwell S."/>
            <person name="Bisseling T."/>
            <person name="Choisne N."/>
            <person name="Couloux A."/>
            <person name="Denny R."/>
            <person name="Deshpande S."/>
            <person name="Dai X."/>
            <person name="Doyle J.J."/>
            <person name="Dudez A.M."/>
            <person name="Farmer A.D."/>
            <person name="Fouteau S."/>
            <person name="Franken C."/>
            <person name="Gibelin C."/>
            <person name="Gish J."/>
            <person name="Goldstein S."/>
            <person name="Gonzalez A.J."/>
            <person name="Green P.J."/>
            <person name="Hallab A."/>
            <person name="Hartog M."/>
            <person name="Hua A."/>
            <person name="Humphray S.J."/>
            <person name="Jeong D.H."/>
            <person name="Jing Y."/>
            <person name="Jocker A."/>
            <person name="Kenton S.M."/>
            <person name="Kim D.J."/>
            <person name="Klee K."/>
            <person name="Lai H."/>
            <person name="Lang C."/>
            <person name="Lin S."/>
            <person name="Macmil S.L."/>
            <person name="Magdelenat G."/>
            <person name="Matthews L."/>
            <person name="McCorrison J."/>
            <person name="Monaghan E.L."/>
            <person name="Mun J.H."/>
            <person name="Najar F.Z."/>
            <person name="Nicholson C."/>
            <person name="Noirot C."/>
            <person name="O'Bleness M."/>
            <person name="Paule C.R."/>
            <person name="Poulain J."/>
            <person name="Prion F."/>
            <person name="Qin B."/>
            <person name="Qu C."/>
            <person name="Retzel E.F."/>
            <person name="Riddle C."/>
            <person name="Sallet E."/>
            <person name="Samain S."/>
            <person name="Samson N."/>
            <person name="Sanders I."/>
            <person name="Saurat O."/>
            <person name="Scarpelli C."/>
            <person name="Schiex T."/>
            <person name="Segurens B."/>
            <person name="Severin A.J."/>
            <person name="Sherrier D.J."/>
            <person name="Shi R."/>
            <person name="Sims S."/>
            <person name="Singer S.R."/>
            <person name="Sinharoy S."/>
            <person name="Sterck L."/>
            <person name="Viollet A."/>
            <person name="Wang B.B."/>
            <person name="Wang K."/>
            <person name="Wang M."/>
            <person name="Wang X."/>
            <person name="Warfsmann J."/>
            <person name="Weissenbach J."/>
            <person name="White D.D."/>
            <person name="White J.D."/>
            <person name="Wiley G.B."/>
            <person name="Wincker P."/>
            <person name="Xing Y."/>
            <person name="Yang L."/>
            <person name="Yao Z."/>
            <person name="Ying F."/>
            <person name="Zhai J."/>
            <person name="Zhou L."/>
            <person name="Zuber A."/>
            <person name="Denarie J."/>
            <person name="Dixon R.A."/>
            <person name="May G.D."/>
            <person name="Schwartz D.C."/>
            <person name="Rogers J."/>
            <person name="Quetier F."/>
            <person name="Town C.D."/>
            <person name="Roe B.A."/>
        </authorList>
    </citation>
    <scope>NUCLEOTIDE SEQUENCE [LARGE SCALE GENOMIC DNA]</scope>
    <source>
        <strain evidence="1">A17</strain>
        <strain evidence="3 4">cv. Jemalong A17</strain>
    </source>
</reference>
<evidence type="ECO:0000313" key="5">
    <source>
        <dbReference type="Proteomes" id="UP000265566"/>
    </source>
</evidence>
<protein>
    <submittedName>
        <fullName evidence="1 3">Uncharacterized protein</fullName>
    </submittedName>
</protein>
<reference evidence="1 4" key="2">
    <citation type="journal article" date="2014" name="BMC Genomics">
        <title>An improved genome release (version Mt4.0) for the model legume Medicago truncatula.</title>
        <authorList>
            <person name="Tang H."/>
            <person name="Krishnakumar V."/>
            <person name="Bidwell S."/>
            <person name="Rosen B."/>
            <person name="Chan A."/>
            <person name="Zhou S."/>
            <person name="Gentzbittel L."/>
            <person name="Childs K.L."/>
            <person name="Yandell M."/>
            <person name="Gundlach H."/>
            <person name="Mayer K.F."/>
            <person name="Schwartz D.C."/>
            <person name="Town C.D."/>
        </authorList>
    </citation>
    <scope>GENOME REANNOTATION</scope>
    <source>
        <strain evidence="3 4">cv. Jemalong A17</strain>
    </source>
</reference>